<evidence type="ECO:0000313" key="1">
    <source>
        <dbReference type="EMBL" id="QED29002.1"/>
    </source>
</evidence>
<organism evidence="1 2">
    <name type="scientific">Microvenator marinus</name>
    <dbReference type="NCBI Taxonomy" id="2600177"/>
    <lineage>
        <taxon>Bacteria</taxon>
        <taxon>Deltaproteobacteria</taxon>
        <taxon>Bradymonadales</taxon>
        <taxon>Microvenatoraceae</taxon>
        <taxon>Microvenator</taxon>
    </lineage>
</organism>
<name>A0A5B8XSX0_9DELT</name>
<dbReference type="RefSeq" id="WP_146961927.1">
    <property type="nucleotide sequence ID" value="NZ_CP042467.1"/>
</dbReference>
<protein>
    <submittedName>
        <fullName evidence="1">Uncharacterized protein</fullName>
    </submittedName>
</protein>
<proteinExistence type="predicted"/>
<evidence type="ECO:0000313" key="2">
    <source>
        <dbReference type="Proteomes" id="UP000321595"/>
    </source>
</evidence>
<keyword evidence="2" id="KW-1185">Reference proteome</keyword>
<accession>A0A5B8XSX0</accession>
<gene>
    <name evidence="1" type="ORF">FRD01_17505</name>
</gene>
<sequence length="368" mass="37847">MKIVFALLALGLLACSDDNPDNRLPVTILDDDMAQSDQGEADMNDMVNTPDQFVENCVEDGCVPGLICNENTGQCVNCETNVECGENGFCNPEKLCECDAEYHACDGVCVNSFSPETCGGSCEACPVPENGTATCDGVTCGIACEAPLVAVNGECVGCETNAECTSPSASFCDAGNCAPCNNSADCSHIASAPICAEGTCVECTESADCGGNVCAGGVCTNIAAGSVNPCQACTASEACTEGHACVAMEFDGATRTESFCLPIKGADECPSPWVFEVQKLSVEGATVTACGPNEAVTTCEAVLDAGESCINADECGAQGLTDGRCEPTTFENTLRCTYDCTSSNQCREIGDFEFDEIGCISGDYCGGI</sequence>
<dbReference type="PROSITE" id="PS51257">
    <property type="entry name" value="PROKAR_LIPOPROTEIN"/>
    <property type="match status" value="1"/>
</dbReference>
<reference evidence="1 2" key="1">
    <citation type="submission" date="2019-08" db="EMBL/GenBank/DDBJ databases">
        <authorList>
            <person name="Liang Q."/>
        </authorList>
    </citation>
    <scope>NUCLEOTIDE SEQUENCE [LARGE SCALE GENOMIC DNA]</scope>
    <source>
        <strain evidence="1 2">V1718</strain>
    </source>
</reference>
<dbReference type="KEGG" id="bbae:FRD01_17505"/>
<dbReference type="EMBL" id="CP042467">
    <property type="protein sequence ID" value="QED29002.1"/>
    <property type="molecule type" value="Genomic_DNA"/>
</dbReference>
<dbReference type="AlphaFoldDB" id="A0A5B8XSX0"/>
<dbReference type="OrthoDB" id="5492401at2"/>
<dbReference type="Proteomes" id="UP000321595">
    <property type="component" value="Chromosome"/>
</dbReference>